<feature type="region of interest" description="Disordered" evidence="1">
    <location>
        <begin position="136"/>
        <end position="163"/>
    </location>
</feature>
<dbReference type="PANTHER" id="PTHR46306:SF1">
    <property type="entry name" value="BTB_POZ DOMAIN-CONTAINING PROTEIN 9"/>
    <property type="match status" value="1"/>
</dbReference>
<reference evidence="4" key="1">
    <citation type="submission" date="2025-08" db="UniProtKB">
        <authorList>
            <consortium name="RefSeq"/>
        </authorList>
    </citation>
    <scope>IDENTIFICATION</scope>
</reference>
<dbReference type="GO" id="GO:0008344">
    <property type="term" value="P:adult locomotory behavior"/>
    <property type="evidence" value="ECO:0007669"/>
    <property type="project" value="TreeGrafter"/>
</dbReference>
<dbReference type="InterPro" id="IPR011705">
    <property type="entry name" value="BACK"/>
</dbReference>
<protein>
    <submittedName>
        <fullName evidence="4">Uncharacterized protein LOC103517210</fullName>
    </submittedName>
</protein>
<accession>A0A1S3DEV2</accession>
<dbReference type="PANTHER" id="PTHR46306">
    <property type="entry name" value="BTB/POZ DOMAIN-CONTAINING PROTEIN 9"/>
    <property type="match status" value="1"/>
</dbReference>
<dbReference type="KEGG" id="dci:103517210"/>
<organism evidence="3 4">
    <name type="scientific">Diaphorina citri</name>
    <name type="common">Asian citrus psyllid</name>
    <dbReference type="NCBI Taxonomy" id="121845"/>
    <lineage>
        <taxon>Eukaryota</taxon>
        <taxon>Metazoa</taxon>
        <taxon>Ecdysozoa</taxon>
        <taxon>Arthropoda</taxon>
        <taxon>Hexapoda</taxon>
        <taxon>Insecta</taxon>
        <taxon>Pterygota</taxon>
        <taxon>Neoptera</taxon>
        <taxon>Paraneoptera</taxon>
        <taxon>Hemiptera</taxon>
        <taxon>Sternorrhyncha</taxon>
        <taxon>Psylloidea</taxon>
        <taxon>Psyllidae</taxon>
        <taxon>Diaphorininae</taxon>
        <taxon>Diaphorina</taxon>
    </lineage>
</organism>
<dbReference type="Gene3D" id="1.25.40.420">
    <property type="match status" value="1"/>
</dbReference>
<dbReference type="AlphaFoldDB" id="A0A1S3DEV2"/>
<dbReference type="RefSeq" id="XP_008480454.1">
    <property type="nucleotide sequence ID" value="XM_008482232.2"/>
</dbReference>
<dbReference type="GO" id="GO:0050804">
    <property type="term" value="P:modulation of chemical synaptic transmission"/>
    <property type="evidence" value="ECO:0007669"/>
    <property type="project" value="TreeGrafter"/>
</dbReference>
<evidence type="ECO:0000256" key="1">
    <source>
        <dbReference type="SAM" id="MobiDB-lite"/>
    </source>
</evidence>
<feature type="domain" description="BACK" evidence="2">
    <location>
        <begin position="21"/>
        <end position="125"/>
    </location>
</feature>
<dbReference type="Pfam" id="PF07707">
    <property type="entry name" value="BACK"/>
    <property type="match status" value="1"/>
</dbReference>
<feature type="compositionally biased region" description="Polar residues" evidence="1">
    <location>
        <begin position="136"/>
        <end position="162"/>
    </location>
</feature>
<dbReference type="PaxDb" id="121845-A0A1S3DEV2"/>
<keyword evidence="3" id="KW-1185">Reference proteome</keyword>
<dbReference type="GO" id="GO:0048512">
    <property type="term" value="P:circadian behavior"/>
    <property type="evidence" value="ECO:0007669"/>
    <property type="project" value="TreeGrafter"/>
</dbReference>
<dbReference type="InterPro" id="IPR052407">
    <property type="entry name" value="BTB_POZ_domain_cont_9"/>
</dbReference>
<proteinExistence type="predicted"/>
<evidence type="ECO:0000259" key="2">
    <source>
        <dbReference type="SMART" id="SM00875"/>
    </source>
</evidence>
<name>A0A1S3DEV2_DIACI</name>
<dbReference type="GeneID" id="103517210"/>
<dbReference type="STRING" id="121845.A0A1S3DEV2"/>
<dbReference type="Proteomes" id="UP000079169">
    <property type="component" value="Unplaced"/>
</dbReference>
<dbReference type="GO" id="GO:0005737">
    <property type="term" value="C:cytoplasm"/>
    <property type="evidence" value="ECO:0007669"/>
    <property type="project" value="TreeGrafter"/>
</dbReference>
<evidence type="ECO:0000313" key="3">
    <source>
        <dbReference type="Proteomes" id="UP000079169"/>
    </source>
</evidence>
<dbReference type="SMART" id="SM00875">
    <property type="entry name" value="BACK"/>
    <property type="match status" value="1"/>
</dbReference>
<gene>
    <name evidence="4" type="primary">LOC103517210</name>
</gene>
<evidence type="ECO:0000313" key="4">
    <source>
        <dbReference type="RefSeq" id="XP_008480454.1"/>
    </source>
</evidence>
<sequence>MLHERLTCYLSKYRAITLENAATLITTADTHNIHTLIERVTNFLHQNAGELIQHESFLRIEHGVLMDLLESDLFYAREIDILSAVLRWIDFNVKTEKSHSKCTLLALATPRTSMSSSTSRMQDMCDQRENSLQASPSLVTNKDSQEIDSPNTSVGLNGNSDGNVLKKESDTSVSLNGSFATVYDGFSVSDRQSDVKTSISGNLSCNTVNKEEKLEAIPEEDLKEHSDLVNSGTVPLEIAENVITNVRFSKISMADFFKLNETDLFVKYRDSIHRIARGCSRRENPRLQHCHVILSMRVVDHYSQESEPVPLGHRHSCWMIVHRHEYEDAVNIVLKVCHLKKRTPAEELYGRQCAMIKHTISLKAAKWFEHDHNVTRENFDVKYFKCAIKTKKPLGT</sequence>